<dbReference type="Gene3D" id="3.30.565.10">
    <property type="entry name" value="Histidine kinase-like ATPase, C-terminal domain"/>
    <property type="match status" value="1"/>
</dbReference>
<dbReference type="SUPFAM" id="SSF55874">
    <property type="entry name" value="ATPase domain of HSP90 chaperone/DNA topoisomerase II/histidine kinase"/>
    <property type="match status" value="1"/>
</dbReference>
<gene>
    <name evidence="3" type="ORF">FPZ43_08855</name>
</gene>
<keyword evidence="3" id="KW-0808">Transferase</keyword>
<keyword evidence="4" id="KW-1185">Reference proteome</keyword>
<dbReference type="Pfam" id="PF06580">
    <property type="entry name" value="His_kinase"/>
    <property type="match status" value="1"/>
</dbReference>
<feature type="domain" description="Signal transduction histidine kinase internal region" evidence="2">
    <location>
        <begin position="298"/>
        <end position="374"/>
    </location>
</feature>
<organism evidence="3 4">
    <name type="scientific">Mucilaginibacter pallidiroseus</name>
    <dbReference type="NCBI Taxonomy" id="2599295"/>
    <lineage>
        <taxon>Bacteria</taxon>
        <taxon>Pseudomonadati</taxon>
        <taxon>Bacteroidota</taxon>
        <taxon>Sphingobacteriia</taxon>
        <taxon>Sphingobacteriales</taxon>
        <taxon>Sphingobacteriaceae</taxon>
        <taxon>Mucilaginibacter</taxon>
    </lineage>
</organism>
<proteinExistence type="predicted"/>
<dbReference type="PANTHER" id="PTHR34220">
    <property type="entry name" value="SENSOR HISTIDINE KINASE YPDA"/>
    <property type="match status" value="1"/>
</dbReference>
<keyword evidence="1" id="KW-0812">Transmembrane</keyword>
<dbReference type="InterPro" id="IPR036890">
    <property type="entry name" value="HATPase_C_sf"/>
</dbReference>
<accession>A0A563UFB3</accession>
<dbReference type="AlphaFoldDB" id="A0A563UFB3"/>
<feature type="transmembrane region" description="Helical" evidence="1">
    <location>
        <begin position="78"/>
        <end position="100"/>
    </location>
</feature>
<evidence type="ECO:0000256" key="1">
    <source>
        <dbReference type="SAM" id="Phobius"/>
    </source>
</evidence>
<feature type="transmembrane region" description="Helical" evidence="1">
    <location>
        <begin position="193"/>
        <end position="213"/>
    </location>
</feature>
<dbReference type="PANTHER" id="PTHR34220:SF7">
    <property type="entry name" value="SENSOR HISTIDINE KINASE YPDA"/>
    <property type="match status" value="1"/>
</dbReference>
<evidence type="ECO:0000259" key="2">
    <source>
        <dbReference type="Pfam" id="PF06580"/>
    </source>
</evidence>
<dbReference type="RefSeq" id="WP_146381505.1">
    <property type="nucleotide sequence ID" value="NZ_VOEJ01000003.1"/>
</dbReference>
<sequence length="491" mass="55893">MKYNKIEFIIATCLFALFLVADINRGMILYGNRADIGEGPFGFFFPWLLIDGITYTTFLFINYLVAPLLFDKKKINTSIVFLLVNWVIASLILMVCQSYLRSWIYNTSPNAYSANVKFMSRGLTHATFLIGVCITYVLASRVLRQVYKTQSAAQTPAAKLKGDLVVLPAVWLIILVPIYLLKLDWFFLNFGTLYLFGLPLCLLIYIVNMHLLVPQYYRDKQMSAYILKLLASSALLSFIATMFMMQGRNNLSFAGFIVFVWLLPTLIVSSASWWIYSSRLKGYREVASLQTALGTSDANLQFLRSQINPHFLFNVLNTLYGTALMEQAEKTGEGIQKLGDMMRFMLHENNQDKISLARDIEYLRNYVALQNLRIAPSADIKITADIADVDDGLQIAPMLLIPFVENSYKHGISFKNPSHINISLQVENEVLLLDVTNSLQTRNDNDPESGKSGIGLENVKQRLQLLYPQKHELTIRQTTREFFVHLTLQLS</sequence>
<dbReference type="EMBL" id="VOEJ01000003">
    <property type="protein sequence ID" value="TWR29949.1"/>
    <property type="molecule type" value="Genomic_DNA"/>
</dbReference>
<dbReference type="InterPro" id="IPR010559">
    <property type="entry name" value="Sig_transdc_His_kin_internal"/>
</dbReference>
<dbReference type="Proteomes" id="UP000320042">
    <property type="component" value="Unassembled WGS sequence"/>
</dbReference>
<feature type="transmembrane region" description="Helical" evidence="1">
    <location>
        <begin position="251"/>
        <end position="276"/>
    </location>
</feature>
<evidence type="ECO:0000313" key="4">
    <source>
        <dbReference type="Proteomes" id="UP000320042"/>
    </source>
</evidence>
<comment type="caution">
    <text evidence="3">The sequence shown here is derived from an EMBL/GenBank/DDBJ whole genome shotgun (WGS) entry which is preliminary data.</text>
</comment>
<protein>
    <submittedName>
        <fullName evidence="3">Histidine kinase</fullName>
    </submittedName>
</protein>
<dbReference type="GO" id="GO:0000155">
    <property type="term" value="F:phosphorelay sensor kinase activity"/>
    <property type="evidence" value="ECO:0007669"/>
    <property type="project" value="InterPro"/>
</dbReference>
<feature type="transmembrane region" description="Helical" evidence="1">
    <location>
        <begin position="164"/>
        <end position="181"/>
    </location>
</feature>
<keyword evidence="3" id="KW-0418">Kinase</keyword>
<dbReference type="InterPro" id="IPR050640">
    <property type="entry name" value="Bact_2-comp_sensor_kinase"/>
</dbReference>
<feature type="transmembrane region" description="Helical" evidence="1">
    <location>
        <begin position="225"/>
        <end position="245"/>
    </location>
</feature>
<feature type="transmembrane region" description="Helical" evidence="1">
    <location>
        <begin position="123"/>
        <end position="143"/>
    </location>
</feature>
<keyword evidence="1" id="KW-0472">Membrane</keyword>
<dbReference type="OrthoDB" id="9792992at2"/>
<reference evidence="3 4" key="1">
    <citation type="submission" date="2019-07" db="EMBL/GenBank/DDBJ databases">
        <authorList>
            <person name="Kim J."/>
        </authorList>
    </citation>
    <scope>NUCLEOTIDE SEQUENCE [LARGE SCALE GENOMIC DNA]</scope>
    <source>
        <strain evidence="4">dk17</strain>
    </source>
</reference>
<dbReference type="GO" id="GO:0016020">
    <property type="term" value="C:membrane"/>
    <property type="evidence" value="ECO:0007669"/>
    <property type="project" value="InterPro"/>
</dbReference>
<feature type="transmembrane region" description="Helical" evidence="1">
    <location>
        <begin position="43"/>
        <end position="66"/>
    </location>
</feature>
<keyword evidence="1" id="KW-1133">Transmembrane helix</keyword>
<name>A0A563UFB3_9SPHI</name>
<evidence type="ECO:0000313" key="3">
    <source>
        <dbReference type="EMBL" id="TWR29949.1"/>
    </source>
</evidence>